<keyword evidence="3" id="KW-0540">Nuclease</keyword>
<dbReference type="InterPro" id="IPR008201">
    <property type="entry name" value="HepT-like"/>
</dbReference>
<dbReference type="GO" id="GO:0110001">
    <property type="term" value="C:toxin-antitoxin complex"/>
    <property type="evidence" value="ECO:0007669"/>
    <property type="project" value="InterPro"/>
</dbReference>
<evidence type="ECO:0000313" key="6">
    <source>
        <dbReference type="EMBL" id="HGG01443.1"/>
    </source>
</evidence>
<evidence type="ECO:0000256" key="5">
    <source>
        <dbReference type="ARBA" id="ARBA00022801"/>
    </source>
</evidence>
<gene>
    <name evidence="6" type="ORF">ENR15_12540</name>
</gene>
<dbReference type="GO" id="GO:0016787">
    <property type="term" value="F:hydrolase activity"/>
    <property type="evidence" value="ECO:0007669"/>
    <property type="project" value="UniProtKB-KW"/>
</dbReference>
<dbReference type="AlphaFoldDB" id="A0A7C3ZKG0"/>
<dbReference type="Pfam" id="PF01934">
    <property type="entry name" value="HepT-like"/>
    <property type="match status" value="1"/>
</dbReference>
<dbReference type="EMBL" id="DSPX01000126">
    <property type="protein sequence ID" value="HGG01443.1"/>
    <property type="molecule type" value="Genomic_DNA"/>
</dbReference>
<evidence type="ECO:0000256" key="4">
    <source>
        <dbReference type="ARBA" id="ARBA00022741"/>
    </source>
</evidence>
<dbReference type="GO" id="GO:0000166">
    <property type="term" value="F:nucleotide binding"/>
    <property type="evidence" value="ECO:0007669"/>
    <property type="project" value="UniProtKB-KW"/>
</dbReference>
<evidence type="ECO:0000256" key="1">
    <source>
        <dbReference type="ARBA" id="ARBA00022553"/>
    </source>
</evidence>
<dbReference type="PANTHER" id="PTHR34139">
    <property type="entry name" value="UPF0331 PROTEIN MJ0127"/>
    <property type="match status" value="1"/>
</dbReference>
<keyword evidence="2" id="KW-1277">Toxin-antitoxin system</keyword>
<keyword evidence="4" id="KW-0547">Nucleotide-binding</keyword>
<comment type="caution">
    <text evidence="6">The sequence shown here is derived from an EMBL/GenBank/DDBJ whole genome shotgun (WGS) entry which is preliminary data.</text>
</comment>
<reference evidence="6" key="1">
    <citation type="journal article" date="2020" name="mSystems">
        <title>Genome- and Community-Level Interaction Insights into Carbon Utilization and Element Cycling Functions of Hydrothermarchaeota in Hydrothermal Sediment.</title>
        <authorList>
            <person name="Zhou Z."/>
            <person name="Liu Y."/>
            <person name="Xu W."/>
            <person name="Pan J."/>
            <person name="Luo Z.H."/>
            <person name="Li M."/>
        </authorList>
    </citation>
    <scope>NUCLEOTIDE SEQUENCE [LARGE SCALE GENOMIC DNA]</scope>
    <source>
        <strain evidence="6">SpSt-374</strain>
    </source>
</reference>
<keyword evidence="1" id="KW-0597">Phosphoprotein</keyword>
<evidence type="ECO:0000256" key="3">
    <source>
        <dbReference type="ARBA" id="ARBA00022722"/>
    </source>
</evidence>
<organism evidence="6">
    <name type="scientific">Planktothricoides sp. SpSt-374</name>
    <dbReference type="NCBI Taxonomy" id="2282167"/>
    <lineage>
        <taxon>Bacteria</taxon>
        <taxon>Bacillati</taxon>
        <taxon>Cyanobacteriota</taxon>
        <taxon>Cyanophyceae</taxon>
        <taxon>Oscillatoriophycideae</taxon>
        <taxon>Oscillatoriales</taxon>
        <taxon>Oscillatoriaceae</taxon>
        <taxon>Planktothricoides</taxon>
    </lineage>
</organism>
<protein>
    <submittedName>
        <fullName evidence="6">DUF86 domain-containing protein</fullName>
    </submittedName>
</protein>
<keyword evidence="5" id="KW-0378">Hydrolase</keyword>
<evidence type="ECO:0000256" key="2">
    <source>
        <dbReference type="ARBA" id="ARBA00022649"/>
    </source>
</evidence>
<sequence>MPPSNREAGYLWDMLQAAQRIQEFTAGLSYEDYLESILIQSAVERKLEIIGESSRRMSEEFRQEHPQIPWSGIIAQRNVIAHQYDEIIQSQLWSVVTEDIPVLIAQLEPLIPPLPREIE</sequence>
<name>A0A7C3ZKG0_9CYAN</name>
<dbReference type="GO" id="GO:0004540">
    <property type="term" value="F:RNA nuclease activity"/>
    <property type="evidence" value="ECO:0007669"/>
    <property type="project" value="InterPro"/>
</dbReference>
<accession>A0A7C3ZKG0</accession>
<proteinExistence type="predicted"/>
<dbReference type="InterPro" id="IPR051813">
    <property type="entry name" value="HepT_RNase_toxin"/>
</dbReference>
<dbReference type="PANTHER" id="PTHR34139:SF1">
    <property type="entry name" value="RNASE MJ1380-RELATED"/>
    <property type="match status" value="1"/>
</dbReference>